<evidence type="ECO:0000256" key="7">
    <source>
        <dbReference type="ARBA" id="ARBA00022777"/>
    </source>
</evidence>
<dbReference type="Proteomes" id="UP000241762">
    <property type="component" value="Chromosome"/>
</dbReference>
<keyword evidence="7 12" id="KW-0418">Kinase</keyword>
<dbReference type="Pfam" id="PF02223">
    <property type="entry name" value="Thymidylate_kin"/>
    <property type="match status" value="1"/>
</dbReference>
<evidence type="ECO:0000256" key="2">
    <source>
        <dbReference type="ARBA" id="ARBA00012980"/>
    </source>
</evidence>
<evidence type="ECO:0000256" key="8">
    <source>
        <dbReference type="ARBA" id="ARBA00022840"/>
    </source>
</evidence>
<comment type="catalytic activity">
    <reaction evidence="10 12">
        <text>dTMP + ATP = dTDP + ADP</text>
        <dbReference type="Rhea" id="RHEA:13517"/>
        <dbReference type="ChEBI" id="CHEBI:30616"/>
        <dbReference type="ChEBI" id="CHEBI:58369"/>
        <dbReference type="ChEBI" id="CHEBI:63528"/>
        <dbReference type="ChEBI" id="CHEBI:456216"/>
        <dbReference type="EC" id="2.7.4.9"/>
    </reaction>
</comment>
<evidence type="ECO:0000256" key="10">
    <source>
        <dbReference type="ARBA" id="ARBA00048743"/>
    </source>
</evidence>
<dbReference type="AlphaFoldDB" id="A0A2P1P8N2"/>
<dbReference type="GO" id="GO:0005829">
    <property type="term" value="C:cytosol"/>
    <property type="evidence" value="ECO:0007669"/>
    <property type="project" value="TreeGrafter"/>
</dbReference>
<dbReference type="SUPFAM" id="SSF52540">
    <property type="entry name" value="P-loop containing nucleoside triphosphate hydrolases"/>
    <property type="match status" value="1"/>
</dbReference>
<proteinExistence type="inferred from homology"/>
<evidence type="ECO:0000256" key="4">
    <source>
        <dbReference type="ARBA" id="ARBA00022679"/>
    </source>
</evidence>
<dbReference type="InterPro" id="IPR039430">
    <property type="entry name" value="Thymidylate_kin-like_dom"/>
</dbReference>
<keyword evidence="4 12" id="KW-0808">Transferase</keyword>
<evidence type="ECO:0000256" key="11">
    <source>
        <dbReference type="ARBA" id="ARBA00057735"/>
    </source>
</evidence>
<dbReference type="FunFam" id="3.40.50.300:FF:000225">
    <property type="entry name" value="Thymidylate kinase"/>
    <property type="match status" value="1"/>
</dbReference>
<evidence type="ECO:0000256" key="3">
    <source>
        <dbReference type="ARBA" id="ARBA00017144"/>
    </source>
</evidence>
<dbReference type="EC" id="2.7.4.9" evidence="2 12"/>
<dbReference type="GO" id="GO:0005524">
    <property type="term" value="F:ATP binding"/>
    <property type="evidence" value="ECO:0007669"/>
    <property type="project" value="UniProtKB-UniRule"/>
</dbReference>
<dbReference type="NCBIfam" id="TIGR00041">
    <property type="entry name" value="DTMP_kinase"/>
    <property type="match status" value="1"/>
</dbReference>
<dbReference type="GO" id="GO:0006235">
    <property type="term" value="P:dTTP biosynthetic process"/>
    <property type="evidence" value="ECO:0007669"/>
    <property type="project" value="UniProtKB-UniRule"/>
</dbReference>
<gene>
    <name evidence="12" type="primary">tmk</name>
    <name evidence="15" type="ORF">phytr_6830</name>
</gene>
<dbReference type="KEGG" id="ptc:phytr_6830"/>
<evidence type="ECO:0000256" key="9">
    <source>
        <dbReference type="ARBA" id="ARBA00029962"/>
    </source>
</evidence>
<sequence length="219" mass="25113">MSNLSRLLMTQKGFFITFEGGDGSSKTTQAKLLRHYLQNAGFKILLTREPGGTALGERLRDIILQENTANITDLLLVMAARNEHLDKVIKPAMKDGVVVICDRFIDSTATYQATSDLSIDSIYQLHAMLFDNLMPDLTILLNLDPEEALRRAQKRNETLEDKMETKGLNFHLDVFEKYHQISRLFPDRVKVVDANRDIQEIKEEIDNIIKTIPYFKDRL</sequence>
<reference evidence="15 16" key="1">
    <citation type="submission" date="2018-03" db="EMBL/GenBank/DDBJ databases">
        <title>A gene transfer event suggests a long-term partnership between eustigmatophyte algae and a novel lineage of endosymbiotic bacteria.</title>
        <authorList>
            <person name="Yurchenko T."/>
            <person name="Sevcikova T."/>
            <person name="Pribyl P."/>
            <person name="El Karkouri K."/>
            <person name="Klimes V."/>
            <person name="Amaral R."/>
            <person name="Zbrankova V."/>
            <person name="Kim E."/>
            <person name="Raoult D."/>
            <person name="Santos L.M.A."/>
            <person name="Elias M."/>
        </authorList>
    </citation>
    <scope>NUCLEOTIDE SEQUENCE [LARGE SCALE GENOMIC DNA]</scope>
    <source>
        <strain evidence="15">CCALA 838</strain>
    </source>
</reference>
<protein>
    <recommendedName>
        <fullName evidence="3 12">Thymidylate kinase</fullName>
        <ecNumber evidence="2 12">2.7.4.9</ecNumber>
    </recommendedName>
    <alternativeName>
        <fullName evidence="9 12">dTMP kinase</fullName>
    </alternativeName>
</protein>
<dbReference type="GO" id="GO:0006233">
    <property type="term" value="P:dTDP biosynthetic process"/>
    <property type="evidence" value="ECO:0007669"/>
    <property type="project" value="InterPro"/>
</dbReference>
<keyword evidence="16" id="KW-1185">Reference proteome</keyword>
<evidence type="ECO:0000256" key="6">
    <source>
        <dbReference type="ARBA" id="ARBA00022741"/>
    </source>
</evidence>
<comment type="caution">
    <text evidence="12">Lacks conserved residue(s) required for the propagation of feature annotation.</text>
</comment>
<keyword evidence="13" id="KW-0175">Coiled coil</keyword>
<dbReference type="CDD" id="cd01672">
    <property type="entry name" value="TMPK"/>
    <property type="match status" value="1"/>
</dbReference>
<keyword evidence="5 12" id="KW-0545">Nucleotide biosynthesis</keyword>
<comment type="similarity">
    <text evidence="1 12">Belongs to the thymidylate kinase family.</text>
</comment>
<dbReference type="PANTHER" id="PTHR10344">
    <property type="entry name" value="THYMIDYLATE KINASE"/>
    <property type="match status" value="1"/>
</dbReference>
<evidence type="ECO:0000256" key="1">
    <source>
        <dbReference type="ARBA" id="ARBA00009776"/>
    </source>
</evidence>
<organism evidence="15 16">
    <name type="scientific">Candidatus Phycorickettsia trachydisci</name>
    <dbReference type="NCBI Taxonomy" id="2115978"/>
    <lineage>
        <taxon>Bacteria</taxon>
        <taxon>Pseudomonadati</taxon>
        <taxon>Pseudomonadota</taxon>
        <taxon>Alphaproteobacteria</taxon>
        <taxon>Rickettsiales</taxon>
        <taxon>Rickettsiaceae</taxon>
        <taxon>Candidatus Phycorickettsia</taxon>
    </lineage>
</organism>
<feature type="domain" description="Thymidylate kinase-like" evidence="14">
    <location>
        <begin position="18"/>
        <end position="205"/>
    </location>
</feature>
<dbReference type="EMBL" id="CP027845">
    <property type="protein sequence ID" value="AVP87624.1"/>
    <property type="molecule type" value="Genomic_DNA"/>
</dbReference>
<dbReference type="PANTHER" id="PTHR10344:SF4">
    <property type="entry name" value="UMP-CMP KINASE 2, MITOCHONDRIAL"/>
    <property type="match status" value="1"/>
</dbReference>
<keyword evidence="6 12" id="KW-0547">Nucleotide-binding</keyword>
<feature type="coiled-coil region" evidence="13">
    <location>
        <begin position="149"/>
        <end position="211"/>
    </location>
</feature>
<accession>A0A2P1P8N2</accession>
<dbReference type="Gene3D" id="3.40.50.300">
    <property type="entry name" value="P-loop containing nucleotide triphosphate hydrolases"/>
    <property type="match status" value="1"/>
</dbReference>
<dbReference type="InterPro" id="IPR018094">
    <property type="entry name" value="Thymidylate_kinase"/>
</dbReference>
<evidence type="ECO:0000256" key="5">
    <source>
        <dbReference type="ARBA" id="ARBA00022727"/>
    </source>
</evidence>
<dbReference type="GO" id="GO:0004798">
    <property type="term" value="F:dTMP kinase activity"/>
    <property type="evidence" value="ECO:0007669"/>
    <property type="project" value="UniProtKB-UniRule"/>
</dbReference>
<evidence type="ECO:0000256" key="13">
    <source>
        <dbReference type="SAM" id="Coils"/>
    </source>
</evidence>
<evidence type="ECO:0000313" key="16">
    <source>
        <dbReference type="Proteomes" id="UP000241762"/>
    </source>
</evidence>
<name>A0A2P1P8N2_9RICK</name>
<dbReference type="GO" id="GO:0006227">
    <property type="term" value="P:dUDP biosynthetic process"/>
    <property type="evidence" value="ECO:0007669"/>
    <property type="project" value="TreeGrafter"/>
</dbReference>
<dbReference type="HAMAP" id="MF_00165">
    <property type="entry name" value="Thymidylate_kinase"/>
    <property type="match status" value="1"/>
</dbReference>
<keyword evidence="8 12" id="KW-0067">ATP-binding</keyword>
<evidence type="ECO:0000256" key="12">
    <source>
        <dbReference type="HAMAP-Rule" id="MF_00165"/>
    </source>
</evidence>
<evidence type="ECO:0000313" key="15">
    <source>
        <dbReference type="EMBL" id="AVP87624.1"/>
    </source>
</evidence>
<evidence type="ECO:0000259" key="14">
    <source>
        <dbReference type="Pfam" id="PF02223"/>
    </source>
</evidence>
<comment type="function">
    <text evidence="11 12">Phosphorylation of dTMP to form dTDP in both de novo and salvage pathways of dTTP synthesis.</text>
</comment>
<dbReference type="InterPro" id="IPR027417">
    <property type="entry name" value="P-loop_NTPase"/>
</dbReference>